<dbReference type="AlphaFoldDB" id="A0A1S7FQF2"/>
<gene>
    <name evidence="2" type="ORF">UE46_00310</name>
</gene>
<accession>A0A1S7FQF2</accession>
<feature type="transmembrane region" description="Helical" evidence="1">
    <location>
        <begin position="37"/>
        <end position="58"/>
    </location>
</feature>
<evidence type="ECO:0000313" key="2">
    <source>
        <dbReference type="EMBL" id="AQY49658.1"/>
    </source>
</evidence>
<dbReference type="EMBL" id="CP011102">
    <property type="protein sequence ID" value="AQY49658.1"/>
    <property type="molecule type" value="Genomic_DNA"/>
</dbReference>
<reference evidence="3" key="1">
    <citation type="submission" date="2015-03" db="EMBL/GenBank/DDBJ databases">
        <authorList>
            <person name="Ferrari E."/>
            <person name="Walter M.C."/>
            <person name="Huptas C."/>
            <person name="Scherer S."/>
            <person name="Mueller-Herbst S."/>
        </authorList>
    </citation>
    <scope>NUCLEOTIDE SEQUENCE [LARGE SCALE GENOMIC DNA]</scope>
    <source>
        <strain evidence="3">LWP01</strain>
    </source>
</reference>
<dbReference type="KEGG" id="lwi:UE46_00310"/>
<keyword evidence="1" id="KW-0472">Membrane</keyword>
<evidence type="ECO:0000313" key="3">
    <source>
        <dbReference type="Proteomes" id="UP000223060"/>
    </source>
</evidence>
<proteinExistence type="predicted"/>
<name>A0A1S7FQF2_9LIST</name>
<sequence length="65" mass="7744">MEFSNIYRFVYFAVFLLLFLVTVVLYFAMKAYGHTKWLTLSSICVFLLIVGVYAKYVVDTFIYYE</sequence>
<keyword evidence="3" id="KW-1185">Reference proteome</keyword>
<protein>
    <submittedName>
        <fullName evidence="2">Uncharacterized protein</fullName>
    </submittedName>
</protein>
<feature type="transmembrane region" description="Helical" evidence="1">
    <location>
        <begin position="6"/>
        <end position="28"/>
    </location>
</feature>
<dbReference type="Proteomes" id="UP000223060">
    <property type="component" value="Chromosome"/>
</dbReference>
<keyword evidence="1" id="KW-1133">Transmembrane helix</keyword>
<keyword evidence="1" id="KW-0812">Transmembrane</keyword>
<organism evidence="2 3">
    <name type="scientific">Listeria weihenstephanensis</name>
    <dbReference type="NCBI Taxonomy" id="1006155"/>
    <lineage>
        <taxon>Bacteria</taxon>
        <taxon>Bacillati</taxon>
        <taxon>Bacillota</taxon>
        <taxon>Bacilli</taxon>
        <taxon>Bacillales</taxon>
        <taxon>Listeriaceae</taxon>
        <taxon>Listeria</taxon>
    </lineage>
</organism>
<evidence type="ECO:0000256" key="1">
    <source>
        <dbReference type="SAM" id="Phobius"/>
    </source>
</evidence>